<gene>
    <name evidence="2" type="ORF">EMQ25_03460</name>
</gene>
<dbReference type="Proteomes" id="UP000281547">
    <property type="component" value="Unassembled WGS sequence"/>
</dbReference>
<dbReference type="CDD" id="cd06532">
    <property type="entry name" value="Glyco_transf_25"/>
    <property type="match status" value="1"/>
</dbReference>
<evidence type="ECO:0000259" key="1">
    <source>
        <dbReference type="Pfam" id="PF01755"/>
    </source>
</evidence>
<dbReference type="GO" id="GO:0016740">
    <property type="term" value="F:transferase activity"/>
    <property type="evidence" value="ECO:0007669"/>
    <property type="project" value="UniProtKB-KW"/>
</dbReference>
<evidence type="ECO:0000313" key="2">
    <source>
        <dbReference type="EMBL" id="RUT35024.1"/>
    </source>
</evidence>
<dbReference type="Pfam" id="PF01755">
    <property type="entry name" value="Glyco_transf_25"/>
    <property type="match status" value="1"/>
</dbReference>
<dbReference type="OrthoDB" id="259382at2"/>
<dbReference type="InterPro" id="IPR002654">
    <property type="entry name" value="Glyco_trans_25"/>
</dbReference>
<dbReference type="EMBL" id="RZNJ01000001">
    <property type="protein sequence ID" value="RUT35024.1"/>
    <property type="molecule type" value="Genomic_DNA"/>
</dbReference>
<keyword evidence="2" id="KW-0808">Transferase</keyword>
<comment type="caution">
    <text evidence="2">The sequence shown here is derived from an EMBL/GenBank/DDBJ whole genome shotgun (WGS) entry which is preliminary data.</text>
</comment>
<reference evidence="2 3" key="1">
    <citation type="journal article" date="2016" name="Int. J. Syst. Evol. Microbiol.">
        <title>Arsenicitalea aurantiaca gen. nov., sp. nov., a new member of the family Hyphomicrobiaceae, isolated from high-arsenic sediment.</title>
        <authorList>
            <person name="Mu Y."/>
            <person name="Zhou L."/>
            <person name="Zeng X.C."/>
            <person name="Liu L."/>
            <person name="Pan Y."/>
            <person name="Chen X."/>
            <person name="Wang J."/>
            <person name="Li S."/>
            <person name="Li W.J."/>
            <person name="Wang Y."/>
        </authorList>
    </citation>
    <scope>NUCLEOTIDE SEQUENCE [LARGE SCALE GENOMIC DNA]</scope>
    <source>
        <strain evidence="2 3">42-50</strain>
    </source>
</reference>
<organism evidence="2 3">
    <name type="scientific">Arsenicitalea aurantiaca</name>
    <dbReference type="NCBI Taxonomy" id="1783274"/>
    <lineage>
        <taxon>Bacteria</taxon>
        <taxon>Pseudomonadati</taxon>
        <taxon>Pseudomonadota</taxon>
        <taxon>Alphaproteobacteria</taxon>
        <taxon>Hyphomicrobiales</taxon>
        <taxon>Devosiaceae</taxon>
        <taxon>Arsenicitalea</taxon>
    </lineage>
</organism>
<feature type="domain" description="Glycosyl transferase family 25" evidence="1">
    <location>
        <begin position="7"/>
        <end position="178"/>
    </location>
</feature>
<name>A0A433XLY7_9HYPH</name>
<proteinExistence type="predicted"/>
<evidence type="ECO:0000313" key="3">
    <source>
        <dbReference type="Proteomes" id="UP000281547"/>
    </source>
</evidence>
<accession>A0A433XLY7</accession>
<keyword evidence="3" id="KW-1185">Reference proteome</keyword>
<dbReference type="AlphaFoldDB" id="A0A433XLY7"/>
<dbReference type="RefSeq" id="WP_127187144.1">
    <property type="nucleotide sequence ID" value="NZ_RZNJ01000001.1"/>
</dbReference>
<protein>
    <submittedName>
        <fullName evidence="2">Glycosyltransferase family 25 protein</fullName>
    </submittedName>
</protein>
<sequence>MQDTVGIYYINLASRPDRRAFMEAQFEKLGLVAERVEAVTPDDLTEAQFKENCLPHRPLGRAPGEVACSLSHIKAWKRFLTSGHSACVVLEDDALLSSQLPEVLNAMSERRWGIEMMRLETVGAPLRLSKPISEFGQNFEVRRLYSGCTHTTGYALGVEAAHAMLQPIDYLHIPIDIVTFNPYGHARRRVEFSQITPAVVVSLAFLRHPEISVDRYLVETWAEAGEAQSDLLAERDWREGTEWSARSLTNHLKVAFLNIKGELIAGPSKFMQDYFWKIKKYKVPFCS</sequence>